<dbReference type="PANTHER" id="PTHR33121">
    <property type="entry name" value="CYCLIC DI-GMP PHOSPHODIESTERASE PDEF"/>
    <property type="match status" value="1"/>
</dbReference>
<dbReference type="PROSITE" id="PS50883">
    <property type="entry name" value="EAL"/>
    <property type="match status" value="1"/>
</dbReference>
<sequence>MEPAPEDGDSINLAADMAIAPNCNIRLFAESETIFTEGSAADKAYIIESGYVEIFVGSGHDSIQLNVLGPGDIFGEMGIIDASPRSASAKALSPCRCIVVSAAQIAERIESSSPMVRLFISMSLHRNRAYNTYIKALSNPHIGLPSPAITEKAYARSQQHQQILDDIKLESDLQNAVRNDELSLVYQPLLNLTTGAIVGFEALLRWQCPQRGSVTPQRFITLAEETSLILPMGDWILDHSCADLCRFQRHLEGRDQSRADFFISINISVRQFQQPDFFERLIACTQRHGVDAQQIKLEVTERIFLNEAEAINSIGKCRAAGFEVSLDDFGTGYSSLNYLERCEIDCLKIDQSFIQKLCSSDRAKILVGSIIDIARQLGLPTVAEGIETPAQMAALKSMGCDIGQGFLFSRPLPLNEALALLDQ</sequence>
<evidence type="ECO:0000259" key="1">
    <source>
        <dbReference type="PROSITE" id="PS50042"/>
    </source>
</evidence>
<dbReference type="Gene3D" id="2.60.120.10">
    <property type="entry name" value="Jelly Rolls"/>
    <property type="match status" value="1"/>
</dbReference>
<dbReference type="InterPro" id="IPR018490">
    <property type="entry name" value="cNMP-bd_dom_sf"/>
</dbReference>
<evidence type="ECO:0000259" key="2">
    <source>
        <dbReference type="PROSITE" id="PS50883"/>
    </source>
</evidence>
<dbReference type="Proteomes" id="UP001482513">
    <property type="component" value="Unassembled WGS sequence"/>
</dbReference>
<comment type="caution">
    <text evidence="3">The sequence shown here is derived from an EMBL/GenBank/DDBJ whole genome shotgun (WGS) entry which is preliminary data.</text>
</comment>
<keyword evidence="4" id="KW-1185">Reference proteome</keyword>
<dbReference type="InterPro" id="IPR014710">
    <property type="entry name" value="RmlC-like_jellyroll"/>
</dbReference>
<dbReference type="Pfam" id="PF00563">
    <property type="entry name" value="EAL"/>
    <property type="match status" value="1"/>
</dbReference>
<evidence type="ECO:0000313" key="4">
    <source>
        <dbReference type="Proteomes" id="UP001482513"/>
    </source>
</evidence>
<feature type="domain" description="EAL" evidence="2">
    <location>
        <begin position="166"/>
        <end position="423"/>
    </location>
</feature>
<dbReference type="EMBL" id="JAMPKX010000007">
    <property type="protein sequence ID" value="MEP0948300.1"/>
    <property type="molecule type" value="Genomic_DNA"/>
</dbReference>
<name>A0ABV0K6C2_9CYAN</name>
<dbReference type="SUPFAM" id="SSF51206">
    <property type="entry name" value="cAMP-binding domain-like"/>
    <property type="match status" value="1"/>
</dbReference>
<evidence type="ECO:0000313" key="3">
    <source>
        <dbReference type="EMBL" id="MEP0948300.1"/>
    </source>
</evidence>
<reference evidence="3 4" key="1">
    <citation type="submission" date="2022-04" db="EMBL/GenBank/DDBJ databases">
        <title>Positive selection, recombination, and allopatry shape intraspecific diversity of widespread and dominant cyanobacteria.</title>
        <authorList>
            <person name="Wei J."/>
            <person name="Shu W."/>
            <person name="Hu C."/>
        </authorList>
    </citation>
    <scope>NUCLEOTIDE SEQUENCE [LARGE SCALE GENOMIC DNA]</scope>
    <source>
        <strain evidence="3 4">DQ-A4</strain>
    </source>
</reference>
<dbReference type="InterPro" id="IPR018488">
    <property type="entry name" value="cNMP-bd_CS"/>
</dbReference>
<dbReference type="PRINTS" id="PR00103">
    <property type="entry name" value="CAMPKINASE"/>
</dbReference>
<dbReference type="PROSITE" id="PS00889">
    <property type="entry name" value="CNMP_BINDING_2"/>
    <property type="match status" value="1"/>
</dbReference>
<dbReference type="SMART" id="SM00052">
    <property type="entry name" value="EAL"/>
    <property type="match status" value="1"/>
</dbReference>
<dbReference type="InterPro" id="IPR035919">
    <property type="entry name" value="EAL_sf"/>
</dbReference>
<dbReference type="SMART" id="SM00100">
    <property type="entry name" value="cNMP"/>
    <property type="match status" value="1"/>
</dbReference>
<dbReference type="CDD" id="cd01948">
    <property type="entry name" value="EAL"/>
    <property type="match status" value="1"/>
</dbReference>
<gene>
    <name evidence="3" type="ORF">NC992_15555</name>
</gene>
<dbReference type="Gene3D" id="3.20.20.450">
    <property type="entry name" value="EAL domain"/>
    <property type="match status" value="1"/>
</dbReference>
<organism evidence="3 4">
    <name type="scientific">Leptolyngbya subtilissima DQ-A4</name>
    <dbReference type="NCBI Taxonomy" id="2933933"/>
    <lineage>
        <taxon>Bacteria</taxon>
        <taxon>Bacillati</taxon>
        <taxon>Cyanobacteriota</taxon>
        <taxon>Cyanophyceae</taxon>
        <taxon>Leptolyngbyales</taxon>
        <taxon>Leptolyngbyaceae</taxon>
        <taxon>Leptolyngbya group</taxon>
        <taxon>Leptolyngbya</taxon>
    </lineage>
</organism>
<dbReference type="CDD" id="cd00038">
    <property type="entry name" value="CAP_ED"/>
    <property type="match status" value="1"/>
</dbReference>
<dbReference type="RefSeq" id="WP_190703628.1">
    <property type="nucleotide sequence ID" value="NZ_JAMPKX010000007.1"/>
</dbReference>
<dbReference type="InterPro" id="IPR050706">
    <property type="entry name" value="Cyclic-di-GMP_PDE-like"/>
</dbReference>
<accession>A0ABV0K6C2</accession>
<dbReference type="PROSITE" id="PS50042">
    <property type="entry name" value="CNMP_BINDING_3"/>
    <property type="match status" value="1"/>
</dbReference>
<dbReference type="PANTHER" id="PTHR33121:SF71">
    <property type="entry name" value="OXYGEN SENSOR PROTEIN DOSP"/>
    <property type="match status" value="1"/>
</dbReference>
<protein>
    <submittedName>
        <fullName evidence="3">EAL domain-containing protein</fullName>
    </submittedName>
</protein>
<proteinExistence type="predicted"/>
<dbReference type="SUPFAM" id="SSF141868">
    <property type="entry name" value="EAL domain-like"/>
    <property type="match status" value="1"/>
</dbReference>
<feature type="domain" description="Cyclic nucleotide-binding" evidence="1">
    <location>
        <begin position="28"/>
        <end position="126"/>
    </location>
</feature>
<dbReference type="InterPro" id="IPR000595">
    <property type="entry name" value="cNMP-bd_dom"/>
</dbReference>
<dbReference type="Pfam" id="PF00027">
    <property type="entry name" value="cNMP_binding"/>
    <property type="match status" value="1"/>
</dbReference>
<dbReference type="InterPro" id="IPR001633">
    <property type="entry name" value="EAL_dom"/>
</dbReference>